<dbReference type="Pfam" id="PF17973">
    <property type="entry name" value="bMG10"/>
    <property type="match status" value="1"/>
</dbReference>
<dbReference type="InterPro" id="IPR001599">
    <property type="entry name" value="Macroglobln_a2"/>
</dbReference>
<dbReference type="InterPro" id="IPR002890">
    <property type="entry name" value="MG2"/>
</dbReference>
<feature type="domain" description="Alpha-2-macroglobulin" evidence="3">
    <location>
        <begin position="1099"/>
        <end position="1189"/>
    </location>
</feature>
<dbReference type="InterPro" id="IPR008930">
    <property type="entry name" value="Terpenoid_cyclase/PrenylTrfase"/>
</dbReference>
<sequence>MKKPLIMLSIIFLMLPITVTAQSFDALWQQVNQAEQKDLPKTQISLLKKIEQKAQKEKAYGQILAASLLASRLQTEIAPDSAEVELKRLKAKAKMVEGKDEVLSAVYNCILGVIGRNEEGGNADDYFKKALANPSLLVSQKAADFKPLIKIGKNDDIFKGDLLHVIGMQVGNYDKLHSYYKSVGNREAACYTALMGIKEEKESISKLDSLMQEYSDLPICGEVALKRYACMGEDTPVEEKIAYIDKALVRWASWNRIVSLRNARAELTRPMFEVSFDKRNVSSTEKNNWVKLNTRNVSDVVITVTRTKLSGNHSLCLGDKDDIAKLKASLLPATTQTITRTFTGHKDYEAVKDSFLMPTLPLGVYLIKVETPKKNFTPEYAFYYVSDLYVMSELQPKKKARYVVVNVVDGQPVANATVQATYPNYYNDKPSIVKKLVTNKNGEVIFYSERTTPDIYVFTNKDKAFEETQLEGSYDYDKVNYDKMVTQVFTDRAIYRPGQTVHASVIAYQNTKQDYKTKAAGGQTFDMVLKDANYKEIGRKSVTTDRFGTAAADFNLPTSGLTGSFSIYADFGTKGSKRFQVDEYKRPTFDVNFDEYKEKYAVGDSIKLIGRVKSFAGVPVQGAKVHYVVTRNISYWSRFYEGGEEVNEQDVVTDDKGEFVVTVPFVLSDKAKKELKSGKGYRSLFYNFRVEASVTDAAGETHDGFTSLPLGTKEASLSCNIAEKNLRDSLKTIKFNYLNAAGSPVDGTVKYVIVPQQKDKNNYVYSDYKTAKVNENVAIKDLSSGAYRLHAICGTDTIDEDFVVFSFGDKRPVIETHDWFYLSGNQFPRDGGPVYMQVGSSDENQYVVYSIFSGNKVIETGSFNQSNSVQTRKFVYKEEYGDEIRLNYAWVKNGIMYSHSERIMRPLPDKSLIVKWKTFRNKLIPGQQEEWTVTINRPDGKAANAQLMATLYDKSLEQFLSNSWNLGNFFSLNYTSVNWESSDYSGLGLSWEANIKPFDVELLSFSRFDSRFLEDYDTPDAYIYSTREDRMVSMTRAVKSMALAKESSMNEVVKVGFGPTKEMKAKFTAPVVKKDEEIKQEKDEPKNVKPSMRENLNETAFFYPQLQTDGKGNVSIKFTLPESLTTWRFMGLAHDEDMNNGFLSDDIVAQKTLMVQPNMPRFVRLGDEAMVSARLFNQSEKDINAKAKVEILDPATEKVLFTDSKAVVLKAQGSGSATYSLASLLAKNANKLTADQSLLVVRFTVEGDGFSDGEQHYLSVLQNKEYVTNTYPFTQNDAGVKTINVGKLFPKKSTDQKLTVEYTNNPNWLMIQALPYVADASEKNAISLVSAYYANRLGKQIMSTSPSIKQTIGQWKKETGKETSMMSALEKNQELKSLTLDETPWVMDAKNESEQKQQLVRFFDENQLQNKLISTFSSLKKLQNSDGSFSWWQGMRGSLYMTVAVAKTLARLQNLTSPSPEVTNMINASFRFMDKKVAKCVAEMKRDEKRYNTILFPSDDLCDYLYTNALFYHDRTTNDIKYLIDRLTKKPTDLTIYGKANTAVILQQYGKVEKAREYLQSIKEYTVYTEEKGRYFDSKNAYYSWRDYKIPTEVAAIEAIKTITPTDGKTLVEMQRWLLQEKRTQAWDTPLNSVNAIWAFINNGNWLMQNGEHATLMLDNKPLQTTQPTAGLGYVKATQPVDFQSSESHDLVISKASTGTSWGAVYAQFFQTSTDISDASSGLKIKREVLVDSVLLKRGKSLKVGDKVRIRLTIIADRDYDFVQVVDKRAACLEPVSQLSGYHWGYYIAPKDYTTNYYFDQMAKGKHVVETEYYIDRAGVYQTGTCTAQCAYAPEYSGRTGAEVIQVDE</sequence>
<dbReference type="SMART" id="SM01360">
    <property type="entry name" value="A2M"/>
    <property type="match status" value="1"/>
</dbReference>
<comment type="caution">
    <text evidence="4">The sequence shown here is derived from an EMBL/GenBank/DDBJ whole genome shotgun (WGS) entry which is preliminary data.</text>
</comment>
<dbReference type="PANTHER" id="PTHR40094">
    <property type="entry name" value="ALPHA-2-MACROGLOBULIN HOMOLOG"/>
    <property type="match status" value="1"/>
</dbReference>
<dbReference type="PANTHER" id="PTHR40094:SF1">
    <property type="entry name" value="UBIQUITIN DOMAIN-CONTAINING PROTEIN"/>
    <property type="match status" value="1"/>
</dbReference>
<dbReference type="GO" id="GO:0004866">
    <property type="term" value="F:endopeptidase inhibitor activity"/>
    <property type="evidence" value="ECO:0007669"/>
    <property type="project" value="InterPro"/>
</dbReference>
<dbReference type="SUPFAM" id="SSF48239">
    <property type="entry name" value="Terpenoid cyclases/Protein prenyltransferases"/>
    <property type="match status" value="1"/>
</dbReference>
<dbReference type="Proteomes" id="UP000029578">
    <property type="component" value="Unassembled WGS sequence"/>
</dbReference>
<organism evidence="4 5">
    <name type="scientific">Prevotella melaninogenica DNF00666</name>
    <dbReference type="NCBI Taxonomy" id="1401073"/>
    <lineage>
        <taxon>Bacteria</taxon>
        <taxon>Pseudomonadati</taxon>
        <taxon>Bacteroidota</taxon>
        <taxon>Bacteroidia</taxon>
        <taxon>Bacteroidales</taxon>
        <taxon>Prevotellaceae</taxon>
        <taxon>Prevotella</taxon>
    </lineage>
</organism>
<reference evidence="4 5" key="1">
    <citation type="submission" date="2014-07" db="EMBL/GenBank/DDBJ databases">
        <authorList>
            <person name="McCorrison J."/>
            <person name="Sanka R."/>
            <person name="Torralba M."/>
            <person name="Gillis M."/>
            <person name="Haft D.H."/>
            <person name="Methe B."/>
            <person name="Sutton G."/>
            <person name="Nelson K.E."/>
        </authorList>
    </citation>
    <scope>NUCLEOTIDE SEQUENCE [LARGE SCALE GENOMIC DNA]</scope>
    <source>
        <strain evidence="4 5">DNF00666</strain>
    </source>
</reference>
<feature type="signal peptide" evidence="2">
    <location>
        <begin position="1"/>
        <end position="21"/>
    </location>
</feature>
<dbReference type="Pfam" id="PF01835">
    <property type="entry name" value="MG2"/>
    <property type="match status" value="1"/>
</dbReference>
<dbReference type="InterPro" id="IPR051802">
    <property type="entry name" value="YfhM-like"/>
</dbReference>
<comment type="similarity">
    <text evidence="1">Belongs to the protease inhibitor I39 (alpha-2-macroglobulin) family. Bacterial alpha-2-macroglobulin subfamily.</text>
</comment>
<evidence type="ECO:0000313" key="5">
    <source>
        <dbReference type="Proteomes" id="UP000029578"/>
    </source>
</evidence>
<accession>A0A096ACZ8</accession>
<gene>
    <name evidence="4" type="ORF">HMPREF0661_09995</name>
</gene>
<dbReference type="RefSeq" id="WP_036866055.1">
    <property type="nucleotide sequence ID" value="NZ_JRNS01000467.1"/>
</dbReference>
<protein>
    <submittedName>
        <fullName evidence="4">Alpha-2-macroglobulin</fullName>
    </submittedName>
</protein>
<dbReference type="Gene3D" id="1.50.10.20">
    <property type="match status" value="1"/>
</dbReference>
<feature type="chain" id="PRO_5001923566" evidence="2">
    <location>
        <begin position="22"/>
        <end position="1849"/>
    </location>
</feature>
<dbReference type="Pfam" id="PF00207">
    <property type="entry name" value="A2M"/>
    <property type="match status" value="1"/>
</dbReference>
<evidence type="ECO:0000256" key="2">
    <source>
        <dbReference type="SAM" id="SignalP"/>
    </source>
</evidence>
<name>A0A096ACZ8_9BACT</name>
<keyword evidence="2" id="KW-0732">Signal</keyword>
<evidence type="ECO:0000259" key="3">
    <source>
        <dbReference type="SMART" id="SM01360"/>
    </source>
</evidence>
<evidence type="ECO:0000256" key="1">
    <source>
        <dbReference type="ARBA" id="ARBA00010556"/>
    </source>
</evidence>
<dbReference type="EMBL" id="JRNS01000467">
    <property type="protein sequence ID" value="KGF44988.1"/>
    <property type="molecule type" value="Genomic_DNA"/>
</dbReference>
<proteinExistence type="inferred from homology"/>
<dbReference type="Gene3D" id="2.60.40.1930">
    <property type="match status" value="1"/>
</dbReference>
<evidence type="ECO:0000313" key="4">
    <source>
        <dbReference type="EMBL" id="KGF44988.1"/>
    </source>
</evidence>
<dbReference type="InterPro" id="IPR041246">
    <property type="entry name" value="Bact_MG10"/>
</dbReference>